<reference evidence="3" key="1">
    <citation type="submission" date="2016-10" db="EMBL/GenBank/DDBJ databases">
        <authorList>
            <person name="Varghese N."/>
            <person name="Submissions S."/>
        </authorList>
    </citation>
    <scope>NUCLEOTIDE SEQUENCE [LARGE SCALE GENOMIC DNA]</scope>
    <source>
        <strain evidence="3">DSM 28463</strain>
    </source>
</reference>
<evidence type="ECO:0000256" key="1">
    <source>
        <dbReference type="SAM" id="MobiDB-lite"/>
    </source>
</evidence>
<dbReference type="AlphaFoldDB" id="A0A1I5E2C6"/>
<dbReference type="STRING" id="1005928.SAMN04487859_11484"/>
<organism evidence="2 3">
    <name type="scientific">Roseovarius lutimaris</name>
    <dbReference type="NCBI Taxonomy" id="1005928"/>
    <lineage>
        <taxon>Bacteria</taxon>
        <taxon>Pseudomonadati</taxon>
        <taxon>Pseudomonadota</taxon>
        <taxon>Alphaproteobacteria</taxon>
        <taxon>Rhodobacterales</taxon>
        <taxon>Roseobacteraceae</taxon>
        <taxon>Roseovarius</taxon>
    </lineage>
</organism>
<dbReference type="RefSeq" id="WP_092839651.1">
    <property type="nucleotide sequence ID" value="NZ_FOVP01000014.1"/>
</dbReference>
<dbReference type="OrthoDB" id="7658988at2"/>
<evidence type="ECO:0000313" key="2">
    <source>
        <dbReference type="EMBL" id="SFO05675.1"/>
    </source>
</evidence>
<evidence type="ECO:0000313" key="3">
    <source>
        <dbReference type="Proteomes" id="UP000198599"/>
    </source>
</evidence>
<dbReference type="Pfam" id="PF20135">
    <property type="entry name" value="DUF6525"/>
    <property type="match status" value="1"/>
</dbReference>
<accession>A0A1I5E2C6</accession>
<dbReference type="Proteomes" id="UP000198599">
    <property type="component" value="Unassembled WGS sequence"/>
</dbReference>
<protein>
    <submittedName>
        <fullName evidence="2">Uncharacterized protein</fullName>
    </submittedName>
</protein>
<dbReference type="EMBL" id="FOVP01000014">
    <property type="protein sequence ID" value="SFO05675.1"/>
    <property type="molecule type" value="Genomic_DNA"/>
</dbReference>
<keyword evidence="3" id="KW-1185">Reference proteome</keyword>
<proteinExistence type="predicted"/>
<feature type="region of interest" description="Disordered" evidence="1">
    <location>
        <begin position="1"/>
        <end position="22"/>
    </location>
</feature>
<sequence>MSGNLGQSSLRHKRRSGDPMSAYDGLPAPLRQWLSVAALPWSPASARRLWSTLRSKGLTQEEILKSLNKAEVKTLARDRHSTLFDFNLQN</sequence>
<dbReference type="InterPro" id="IPR045386">
    <property type="entry name" value="DUF6525"/>
</dbReference>
<gene>
    <name evidence="2" type="ORF">SAMN04487859_11484</name>
</gene>
<name>A0A1I5E2C6_9RHOB</name>